<protein>
    <submittedName>
        <fullName evidence="1">Uncharacterized protein</fullName>
    </submittedName>
</protein>
<accession>A0A1Z5TKQ2</accession>
<gene>
    <name evidence="1" type="ORF">BTJ68_02852</name>
</gene>
<name>A0A1Z5TKQ2_HORWE</name>
<dbReference type="Proteomes" id="UP000194280">
    <property type="component" value="Unassembled WGS sequence"/>
</dbReference>
<dbReference type="InParanoid" id="A0A1Z5TKQ2"/>
<evidence type="ECO:0000313" key="1">
    <source>
        <dbReference type="EMBL" id="OTA36613.1"/>
    </source>
</evidence>
<dbReference type="VEuPathDB" id="FungiDB:BTJ68_02852"/>
<dbReference type="EMBL" id="MUNK01000029">
    <property type="protein sequence ID" value="OTA36613.1"/>
    <property type="molecule type" value="Genomic_DNA"/>
</dbReference>
<organism evidence="1 2">
    <name type="scientific">Hortaea werneckii EXF-2000</name>
    <dbReference type="NCBI Taxonomy" id="1157616"/>
    <lineage>
        <taxon>Eukaryota</taxon>
        <taxon>Fungi</taxon>
        <taxon>Dikarya</taxon>
        <taxon>Ascomycota</taxon>
        <taxon>Pezizomycotina</taxon>
        <taxon>Dothideomycetes</taxon>
        <taxon>Dothideomycetidae</taxon>
        <taxon>Mycosphaerellales</taxon>
        <taxon>Teratosphaeriaceae</taxon>
        <taxon>Hortaea</taxon>
    </lineage>
</organism>
<proteinExistence type="predicted"/>
<dbReference type="OrthoDB" id="5429993at2759"/>
<dbReference type="STRING" id="1157616.A0A1Z5TKQ2"/>
<dbReference type="AlphaFoldDB" id="A0A1Z5TKQ2"/>
<comment type="caution">
    <text evidence="1">The sequence shown here is derived from an EMBL/GenBank/DDBJ whole genome shotgun (WGS) entry which is preliminary data.</text>
</comment>
<reference evidence="1 2" key="1">
    <citation type="submission" date="2017-01" db="EMBL/GenBank/DDBJ databases">
        <title>The recent genome duplication of the halophilic yeast Hortaea werneckii: insights from long-read sequencing.</title>
        <authorList>
            <person name="Sinha S."/>
            <person name="Flibotte S."/>
            <person name="Neira M."/>
            <person name="Lenassi M."/>
            <person name="Gostincar C."/>
            <person name="Stajich J.E."/>
            <person name="Nislow C.E."/>
        </authorList>
    </citation>
    <scope>NUCLEOTIDE SEQUENCE [LARGE SCALE GENOMIC DNA]</scope>
    <source>
        <strain evidence="1 2">EXF-2000</strain>
    </source>
</reference>
<evidence type="ECO:0000313" key="2">
    <source>
        <dbReference type="Proteomes" id="UP000194280"/>
    </source>
</evidence>
<sequence>MYNELAAFIEQGSRYYWLADQFEAWIDATQAPDPDSFVEPLLPEWHKTHTSLSLRLRALQRDLDMLPPPPRNPEKPSSLEMLMDSCRELHGGMLKELEMMTKLERCILDQEKRRVEEEVMDIAPDDTLTAAMKRPWTPAWQSKD</sequence>
<keyword evidence="2" id="KW-1185">Reference proteome</keyword>